<reference evidence="1" key="2">
    <citation type="submission" date="2025-08" db="UniProtKB">
        <authorList>
            <consortium name="Ensembl"/>
        </authorList>
    </citation>
    <scope>IDENTIFICATION</scope>
</reference>
<gene>
    <name evidence="1" type="primary">SCUBE2</name>
</gene>
<evidence type="ECO:0000313" key="1">
    <source>
        <dbReference type="Ensembl" id="ENSOARP00020048971.1"/>
    </source>
</evidence>
<reference evidence="1" key="1">
    <citation type="submission" date="2020-11" db="EMBL/GenBank/DDBJ databases">
        <authorList>
            <person name="Davenport K.M."/>
            <person name="Bickhart D.M."/>
            <person name="Smith T.P.L."/>
            <person name="Murdoch B.M."/>
            <person name="Rosen B.D."/>
        </authorList>
    </citation>
    <scope>NUCLEOTIDE SEQUENCE [LARGE SCALE GENOMIC DNA]</scope>
    <source>
        <strain evidence="1">OAR_USU_Benz2616</strain>
    </source>
</reference>
<sequence>MGVAGRGCPRAAPALLLPLLLLTAAVPPDRGRAAGPPEDVDECAQGLDDCHINALCENTPTSYKCSCRPGYQGEGRQCEDIDECENELNGGCVHDCLNIPGNYRCTCFDGFMLAHDGHNCLDVDECLENNGGCQHTCLNVVGSYECRCKEGFFLSDNQHTCIHRSEEGLSCMNKNHGCSHICKEAPKGSVACECRPGFELAKNQRDCILTCNHGNGGCQHSCEDTAEGPECSCHPQYKMHSDGRSCLEREDIALEVMESNATSVADGDKRVKRRLLMETCAVNNGGCDRTCKDTSTGVHCSCPVGFTLQMDGKTCKDIDECQTRNGGCDHFCRNTVGSFDCSCKKGFKLLTDEKSCQDVDECSLDRTCDHSCINHPGTFTCACNEGYTLYGFTHCGDTNECSVNNGGCQQICVNTVGSHECHCHSGYKLHWNKKDCVVSCDLSCIVKRREKRLRKAIRTLRKAAHREQLHLQLSGVNLEVAKKSPRTSERQIEPCAMGQDHGGNQCVSCRAGTYYDGAQERCILCPNGTFQNEEGQITCKPCPRPGSPGTLKTPEAWNVSECGGLCQPGEYSADGFTPCQPCARGTFQPEAGRTSCFPCGGGLPTKHPGATSFQDCETRVQCSPGHFYNTTTHRCIRCPAGTYQPEFGKNHCVSCPGNTTTDFDGSTNITQCKNRRCGGELGDFTGYIESPNYPGNYPANTECTWTINPPPKRRILIVVPEIFLPIEDDCGDYLVMRKTEDYQELIEDIVRDGRLYASENHQEILKDKKLIKALFDVLAHPQNYFKYTAQESREMFPRSFIRLLRSKVSRFLRPYK</sequence>
<protein>
    <submittedName>
        <fullName evidence="1">Signal peptide, CUB domain and EGF like domain containing 2</fullName>
    </submittedName>
</protein>
<organism evidence="1">
    <name type="scientific">Ovis aries</name>
    <name type="common">Sheep</name>
    <dbReference type="NCBI Taxonomy" id="9940"/>
    <lineage>
        <taxon>Eukaryota</taxon>
        <taxon>Metazoa</taxon>
        <taxon>Chordata</taxon>
        <taxon>Craniata</taxon>
        <taxon>Vertebrata</taxon>
        <taxon>Euteleostomi</taxon>
        <taxon>Mammalia</taxon>
        <taxon>Eutheria</taxon>
        <taxon>Laurasiatheria</taxon>
        <taxon>Artiodactyla</taxon>
        <taxon>Ruminantia</taxon>
        <taxon>Pecora</taxon>
        <taxon>Bovidae</taxon>
        <taxon>Caprinae</taxon>
        <taxon>Ovis</taxon>
    </lineage>
</organism>
<reference evidence="1" key="3">
    <citation type="submission" date="2025-09" db="UniProtKB">
        <authorList>
            <consortium name="Ensembl"/>
        </authorList>
    </citation>
    <scope>IDENTIFICATION</scope>
</reference>
<name>A0AC11DSI6_SHEEP</name>
<dbReference type="Ensembl" id="ENSOART00020050331.1">
    <property type="protein sequence ID" value="ENSOARP00020048971.1"/>
    <property type="gene ID" value="ENSOARG00020018704.2"/>
</dbReference>
<proteinExistence type="predicted"/>
<accession>A0AC11DSI6</accession>